<dbReference type="GO" id="GO:0005737">
    <property type="term" value="C:cytoplasm"/>
    <property type="evidence" value="ECO:0007669"/>
    <property type="project" value="UniProtKB-SubCell"/>
</dbReference>
<dbReference type="GO" id="GO:0004635">
    <property type="term" value="F:phosphoribosyl-AMP cyclohydrolase activity"/>
    <property type="evidence" value="ECO:0007669"/>
    <property type="project" value="UniProtKB-UniRule"/>
</dbReference>
<comment type="catalytic activity">
    <reaction evidence="2 15">
        <text>1-(5-phospho-beta-D-ribosyl)-ATP + H2O = 1-(5-phospho-beta-D-ribosyl)-5'-AMP + diphosphate + H(+)</text>
        <dbReference type="Rhea" id="RHEA:22828"/>
        <dbReference type="ChEBI" id="CHEBI:15377"/>
        <dbReference type="ChEBI" id="CHEBI:15378"/>
        <dbReference type="ChEBI" id="CHEBI:33019"/>
        <dbReference type="ChEBI" id="CHEBI:59457"/>
        <dbReference type="ChEBI" id="CHEBI:73183"/>
        <dbReference type="EC" id="3.6.1.31"/>
    </reaction>
</comment>
<keyword evidence="9 15" id="KW-0028">Amino-acid biosynthesis</keyword>
<dbReference type="OrthoDB" id="9795769at2"/>
<dbReference type="GO" id="GO:0004636">
    <property type="term" value="F:phosphoribosyl-ATP diphosphatase activity"/>
    <property type="evidence" value="ECO:0007669"/>
    <property type="project" value="UniProtKB-UniRule"/>
</dbReference>
<evidence type="ECO:0000256" key="6">
    <source>
        <dbReference type="ARBA" id="ARBA00007731"/>
    </source>
</evidence>
<evidence type="ECO:0000256" key="11">
    <source>
        <dbReference type="ARBA" id="ARBA00022801"/>
    </source>
</evidence>
<dbReference type="RefSeq" id="WP_158349354.1">
    <property type="nucleotide sequence ID" value="NZ_CP032996.1"/>
</dbReference>
<keyword evidence="11 15" id="KW-0378">Hydrolase</keyword>
<dbReference type="Proteomes" id="UP000298603">
    <property type="component" value="Chromosome"/>
</dbReference>
<dbReference type="EC" id="3.5.4.19" evidence="15"/>
<dbReference type="Gene3D" id="1.10.287.1080">
    <property type="entry name" value="MazG-like"/>
    <property type="match status" value="1"/>
</dbReference>
<dbReference type="InterPro" id="IPR008179">
    <property type="entry name" value="HisE"/>
</dbReference>
<accession>A0A4D6YMR1</accession>
<feature type="region of interest" description="Phosphoribosyl-ATP pyrophosphohydrolase" evidence="15">
    <location>
        <begin position="113"/>
        <end position="203"/>
    </location>
</feature>
<dbReference type="PANTHER" id="PTHR42945:SF9">
    <property type="entry name" value="HISTIDINE BIOSYNTHESIS BIFUNCTIONAL PROTEIN HISIE"/>
    <property type="match status" value="1"/>
</dbReference>
<evidence type="ECO:0000256" key="9">
    <source>
        <dbReference type="ARBA" id="ARBA00022605"/>
    </source>
</evidence>
<evidence type="ECO:0000256" key="12">
    <source>
        <dbReference type="ARBA" id="ARBA00022840"/>
    </source>
</evidence>
<dbReference type="FunFam" id="3.10.20.810:FF:000001">
    <property type="entry name" value="Histidine biosynthesis bifunctional protein HisIE"/>
    <property type="match status" value="1"/>
</dbReference>
<comment type="pathway">
    <text evidence="5 15">Amino-acid biosynthesis; L-histidine biosynthesis; L-histidine from 5-phospho-alpha-D-ribose 1-diphosphate: step 2/9.</text>
</comment>
<evidence type="ECO:0000256" key="3">
    <source>
        <dbReference type="ARBA" id="ARBA00004496"/>
    </source>
</evidence>
<dbReference type="Gene3D" id="3.10.20.810">
    <property type="entry name" value="Phosphoribosyl-AMP cyclohydrolase"/>
    <property type="match status" value="1"/>
</dbReference>
<dbReference type="InterPro" id="IPR002496">
    <property type="entry name" value="PRib_AMP_CycHydrolase_dom"/>
</dbReference>
<comment type="catalytic activity">
    <reaction evidence="1 15">
        <text>1-(5-phospho-beta-D-ribosyl)-5'-AMP + H2O = 1-(5-phospho-beta-D-ribosyl)-5-[(5-phospho-beta-D-ribosylamino)methylideneamino]imidazole-4-carboxamide</text>
        <dbReference type="Rhea" id="RHEA:20049"/>
        <dbReference type="ChEBI" id="CHEBI:15377"/>
        <dbReference type="ChEBI" id="CHEBI:58435"/>
        <dbReference type="ChEBI" id="CHEBI:59457"/>
        <dbReference type="EC" id="3.5.4.19"/>
    </reaction>
</comment>
<keyword evidence="18" id="KW-1185">Reference proteome</keyword>
<keyword evidence="13 15" id="KW-0368">Histidine biosynthesis</keyword>
<comment type="similarity">
    <text evidence="7 15">In the N-terminal section; belongs to the PRA-CH family.</text>
</comment>
<dbReference type="Pfam" id="PF01502">
    <property type="entry name" value="PRA-CH"/>
    <property type="match status" value="1"/>
</dbReference>
<keyword evidence="10 15" id="KW-0547">Nucleotide-binding</keyword>
<evidence type="ECO:0000259" key="16">
    <source>
        <dbReference type="Pfam" id="PF01502"/>
    </source>
</evidence>
<feature type="domain" description="Phosphoribosyl-AMP cyclohydrolase" evidence="16">
    <location>
        <begin position="31"/>
        <end position="104"/>
    </location>
</feature>
<comment type="similarity">
    <text evidence="6 15">In the C-terminal section; belongs to the PRA-PH family.</text>
</comment>
<protein>
    <recommendedName>
        <fullName evidence="15">Histidine biosynthesis bifunctional protein HisIE</fullName>
    </recommendedName>
    <domain>
        <recommendedName>
            <fullName evidence="15">Phosphoribosyl-AMP cyclohydrolase</fullName>
            <shortName evidence="15">PRA-CH</shortName>
            <ecNumber evidence="15">3.5.4.19</ecNumber>
        </recommendedName>
    </domain>
    <domain>
        <recommendedName>
            <fullName evidence="15">Phosphoribosyl-ATP pyrophosphatase</fullName>
            <shortName evidence="15">PRA-PH</shortName>
            <ecNumber evidence="15">3.6.1.31</ecNumber>
        </recommendedName>
    </domain>
</protein>
<comment type="pathway">
    <text evidence="4 15">Amino-acid biosynthesis; L-histidine biosynthesis; L-histidine from 5-phospho-alpha-D-ribose 1-diphosphate: step 3/9.</text>
</comment>
<sequence length="203" mass="23662">MIKKILHINWKKVNGLIPCIIQNIFSSEILMHGYMNIEALNLTQKNKIVTFYSRTKKRLWTKGETSGNFLKVIDLILDCDQDSILILVNPIGKTCHLENISCFNGNKTYYTNFFYLEKIIKRKKNIFLEKSYTSNLHKLGINRIAQKVGEEAIEIVIAAINKNKENIINESSDLIYHLLVLLHNQNINFNDIINNLNIRRKKK</sequence>
<dbReference type="GO" id="GO:0000105">
    <property type="term" value="P:L-histidine biosynthetic process"/>
    <property type="evidence" value="ECO:0007669"/>
    <property type="project" value="UniProtKB-UniRule"/>
</dbReference>
<dbReference type="UniPathway" id="UPA00031">
    <property type="reaction ID" value="UER00007"/>
</dbReference>
<feature type="region of interest" description="Phosphoribosyl-AMP cyclohydrolase" evidence="15">
    <location>
        <begin position="1"/>
        <end position="112"/>
    </location>
</feature>
<evidence type="ECO:0000256" key="14">
    <source>
        <dbReference type="ARBA" id="ARBA00023268"/>
    </source>
</evidence>
<dbReference type="SUPFAM" id="SSF141734">
    <property type="entry name" value="HisI-like"/>
    <property type="match status" value="1"/>
</dbReference>
<dbReference type="CDD" id="cd11534">
    <property type="entry name" value="NTP-PPase_HisIE_like"/>
    <property type="match status" value="1"/>
</dbReference>
<dbReference type="InterPro" id="IPR023019">
    <property type="entry name" value="His_synth_HisIE"/>
</dbReference>
<name>A0A4D6YMR1_9GAMM</name>
<dbReference type="SUPFAM" id="SSF101386">
    <property type="entry name" value="all-alpha NTP pyrophosphatases"/>
    <property type="match status" value="1"/>
</dbReference>
<dbReference type="InterPro" id="IPR021130">
    <property type="entry name" value="PRib-ATP_PPHydrolase-like"/>
</dbReference>
<dbReference type="EC" id="3.6.1.31" evidence="15"/>
<dbReference type="HAMAP" id="MF_01019">
    <property type="entry name" value="HisIE"/>
    <property type="match status" value="1"/>
</dbReference>
<dbReference type="NCBIfam" id="TIGR03188">
    <property type="entry name" value="histidine_hisI"/>
    <property type="match status" value="1"/>
</dbReference>
<evidence type="ECO:0000256" key="7">
    <source>
        <dbReference type="ARBA" id="ARBA00008299"/>
    </source>
</evidence>
<gene>
    <name evidence="15" type="primary">hisI</name>
    <name evidence="15" type="synonym">hisIE</name>
    <name evidence="17" type="ORF">D9V81_00425</name>
</gene>
<comment type="subcellular location">
    <subcellularLocation>
        <location evidence="3 15">Cytoplasm</location>
    </subcellularLocation>
</comment>
<keyword evidence="14 15" id="KW-0511">Multifunctional enzyme</keyword>
<evidence type="ECO:0000256" key="13">
    <source>
        <dbReference type="ARBA" id="ARBA00023102"/>
    </source>
</evidence>
<dbReference type="GO" id="GO:0005524">
    <property type="term" value="F:ATP binding"/>
    <property type="evidence" value="ECO:0007669"/>
    <property type="project" value="UniProtKB-KW"/>
</dbReference>
<evidence type="ECO:0000256" key="8">
    <source>
        <dbReference type="ARBA" id="ARBA00022490"/>
    </source>
</evidence>
<dbReference type="PANTHER" id="PTHR42945">
    <property type="entry name" value="HISTIDINE BIOSYNTHESIS BIFUNCTIONAL PROTEIN"/>
    <property type="match status" value="1"/>
</dbReference>
<evidence type="ECO:0000256" key="15">
    <source>
        <dbReference type="HAMAP-Rule" id="MF_01019"/>
    </source>
</evidence>
<keyword evidence="12 15" id="KW-0067">ATP-binding</keyword>
<dbReference type="InterPro" id="IPR038019">
    <property type="entry name" value="PRib_AMP_CycHydrolase_sf"/>
</dbReference>
<keyword evidence="8 15" id="KW-0963">Cytoplasm</keyword>
<dbReference type="EMBL" id="CP032996">
    <property type="protein sequence ID" value="QCI27088.1"/>
    <property type="molecule type" value="Genomic_DNA"/>
</dbReference>
<dbReference type="Pfam" id="PF01503">
    <property type="entry name" value="PRA-PH"/>
    <property type="match status" value="1"/>
</dbReference>
<evidence type="ECO:0000256" key="5">
    <source>
        <dbReference type="ARBA" id="ARBA00005204"/>
    </source>
</evidence>
<evidence type="ECO:0000313" key="17">
    <source>
        <dbReference type="EMBL" id="QCI27088.1"/>
    </source>
</evidence>
<dbReference type="HAMAP" id="MF_01020">
    <property type="entry name" value="HisE"/>
    <property type="match status" value="1"/>
</dbReference>
<evidence type="ECO:0000256" key="2">
    <source>
        <dbReference type="ARBA" id="ARBA00001460"/>
    </source>
</evidence>
<evidence type="ECO:0000256" key="1">
    <source>
        <dbReference type="ARBA" id="ARBA00000024"/>
    </source>
</evidence>
<evidence type="ECO:0000313" key="18">
    <source>
        <dbReference type="Proteomes" id="UP000298603"/>
    </source>
</evidence>
<organism evidence="17 18">
    <name type="scientific">Buchnera aphidicola</name>
    <name type="common">Therioaphis trifolii</name>
    <dbReference type="NCBI Taxonomy" id="1241884"/>
    <lineage>
        <taxon>Bacteria</taxon>
        <taxon>Pseudomonadati</taxon>
        <taxon>Pseudomonadota</taxon>
        <taxon>Gammaproteobacteria</taxon>
        <taxon>Enterobacterales</taxon>
        <taxon>Erwiniaceae</taxon>
        <taxon>Buchnera</taxon>
    </lineage>
</organism>
<dbReference type="AlphaFoldDB" id="A0A4D6YMR1"/>
<proteinExistence type="inferred from homology"/>
<reference evidence="17 18" key="1">
    <citation type="submission" date="2018-10" db="EMBL/GenBank/DDBJ databases">
        <title>Comparative functional genomics of the obligate endosymbiont Buchnera aphidicola.</title>
        <authorList>
            <person name="Chong R.A."/>
        </authorList>
    </citation>
    <scope>NUCLEOTIDE SEQUENCE [LARGE SCALE GENOMIC DNA]</scope>
    <source>
        <strain evidence="17 18">Tma</strain>
    </source>
</reference>
<dbReference type="NCBIfam" id="NF002747">
    <property type="entry name" value="PRK02759.1"/>
    <property type="match status" value="1"/>
</dbReference>
<evidence type="ECO:0000256" key="10">
    <source>
        <dbReference type="ARBA" id="ARBA00022741"/>
    </source>
</evidence>
<evidence type="ECO:0000256" key="4">
    <source>
        <dbReference type="ARBA" id="ARBA00005169"/>
    </source>
</evidence>